<dbReference type="PROSITE" id="PS00028">
    <property type="entry name" value="ZINC_FINGER_C2H2_1"/>
    <property type="match status" value="2"/>
</dbReference>
<keyword evidence="1" id="KW-0479">Metal-binding</keyword>
<dbReference type="GO" id="GO:0000978">
    <property type="term" value="F:RNA polymerase II cis-regulatory region sequence-specific DNA binding"/>
    <property type="evidence" value="ECO:0007669"/>
    <property type="project" value="TreeGrafter"/>
</dbReference>
<dbReference type="Gene3D" id="3.30.160.60">
    <property type="entry name" value="Classic Zinc Finger"/>
    <property type="match status" value="2"/>
</dbReference>
<dbReference type="InterPro" id="IPR036236">
    <property type="entry name" value="Znf_C2H2_sf"/>
</dbReference>
<dbReference type="SUPFAM" id="SSF57667">
    <property type="entry name" value="beta-beta-alpha zinc fingers"/>
    <property type="match status" value="1"/>
</dbReference>
<evidence type="ECO:0000256" key="6">
    <source>
        <dbReference type="SAM" id="MobiDB-lite"/>
    </source>
</evidence>
<dbReference type="GO" id="GO:0045944">
    <property type="term" value="P:positive regulation of transcription by RNA polymerase II"/>
    <property type="evidence" value="ECO:0007669"/>
    <property type="project" value="UniProtKB-ARBA"/>
</dbReference>
<dbReference type="EMBL" id="NJEU01001023">
    <property type="protein sequence ID" value="PHH68962.1"/>
    <property type="molecule type" value="Genomic_DNA"/>
</dbReference>
<evidence type="ECO:0000256" key="4">
    <source>
        <dbReference type="ARBA" id="ARBA00022833"/>
    </source>
</evidence>
<dbReference type="GO" id="GO:0000981">
    <property type="term" value="F:DNA-binding transcription factor activity, RNA polymerase II-specific"/>
    <property type="evidence" value="ECO:0007669"/>
    <property type="project" value="TreeGrafter"/>
</dbReference>
<protein>
    <recommendedName>
        <fullName evidence="7">C2H2-type domain-containing protein</fullName>
    </recommendedName>
</protein>
<accession>A0A2C5YNT7</accession>
<dbReference type="SMART" id="SM00355">
    <property type="entry name" value="ZnF_C2H2"/>
    <property type="match status" value="2"/>
</dbReference>
<organism evidence="8 9">
    <name type="scientific">Ophiocordyceps australis</name>
    <dbReference type="NCBI Taxonomy" id="1399860"/>
    <lineage>
        <taxon>Eukaryota</taxon>
        <taxon>Fungi</taxon>
        <taxon>Dikarya</taxon>
        <taxon>Ascomycota</taxon>
        <taxon>Pezizomycotina</taxon>
        <taxon>Sordariomycetes</taxon>
        <taxon>Hypocreomycetidae</taxon>
        <taxon>Hypocreales</taxon>
        <taxon>Ophiocordycipitaceae</taxon>
        <taxon>Ophiocordyceps</taxon>
    </lineage>
</organism>
<feature type="region of interest" description="Disordered" evidence="6">
    <location>
        <begin position="407"/>
        <end position="426"/>
    </location>
</feature>
<evidence type="ECO:0000313" key="8">
    <source>
        <dbReference type="EMBL" id="PHH68962.1"/>
    </source>
</evidence>
<dbReference type="InterPro" id="IPR050329">
    <property type="entry name" value="GLI_C2H2-zinc-finger"/>
</dbReference>
<dbReference type="Proteomes" id="UP000224854">
    <property type="component" value="Unassembled WGS sequence"/>
</dbReference>
<feature type="region of interest" description="Disordered" evidence="6">
    <location>
        <begin position="237"/>
        <end position="293"/>
    </location>
</feature>
<evidence type="ECO:0000256" key="3">
    <source>
        <dbReference type="ARBA" id="ARBA00022771"/>
    </source>
</evidence>
<feature type="compositionally biased region" description="Low complexity" evidence="6">
    <location>
        <begin position="258"/>
        <end position="273"/>
    </location>
</feature>
<dbReference type="GO" id="GO:0005634">
    <property type="term" value="C:nucleus"/>
    <property type="evidence" value="ECO:0007669"/>
    <property type="project" value="UniProtKB-ARBA"/>
</dbReference>
<dbReference type="Pfam" id="PF00096">
    <property type="entry name" value="zf-C2H2"/>
    <property type="match status" value="1"/>
</dbReference>
<proteinExistence type="predicted"/>
<reference evidence="8 9" key="1">
    <citation type="submission" date="2017-06" db="EMBL/GenBank/DDBJ databases">
        <title>Ant-infecting Ophiocordyceps genomes reveal a high diversity of potential behavioral manipulation genes and a possible major role for enterotoxins.</title>
        <authorList>
            <person name="De Bekker C."/>
            <person name="Evans H.C."/>
            <person name="Brachmann A."/>
            <person name="Hughes D.P."/>
        </authorList>
    </citation>
    <scope>NUCLEOTIDE SEQUENCE [LARGE SCALE GENOMIC DNA]</scope>
    <source>
        <strain evidence="8 9">1348a</strain>
    </source>
</reference>
<dbReference type="PANTHER" id="PTHR19818:SF144">
    <property type="entry name" value="METALLOTHIONEIN EXPRESSION ACTIVATOR-RELATED"/>
    <property type="match status" value="1"/>
</dbReference>
<evidence type="ECO:0000256" key="1">
    <source>
        <dbReference type="ARBA" id="ARBA00022723"/>
    </source>
</evidence>
<evidence type="ECO:0000313" key="9">
    <source>
        <dbReference type="Proteomes" id="UP000224854"/>
    </source>
</evidence>
<dbReference type="OrthoDB" id="3437960at2759"/>
<name>A0A2C5YNT7_9HYPO</name>
<dbReference type="InterPro" id="IPR013087">
    <property type="entry name" value="Znf_C2H2_type"/>
</dbReference>
<keyword evidence="3 5" id="KW-0863">Zinc-finger</keyword>
<dbReference type="GO" id="GO:0008270">
    <property type="term" value="F:zinc ion binding"/>
    <property type="evidence" value="ECO:0007669"/>
    <property type="project" value="UniProtKB-KW"/>
</dbReference>
<dbReference type="FunFam" id="3.30.160.60:FF:001649">
    <property type="entry name" value="C2H2 transcription factor Swi5"/>
    <property type="match status" value="1"/>
</dbReference>
<feature type="domain" description="C2H2-type" evidence="7">
    <location>
        <begin position="147"/>
        <end position="176"/>
    </location>
</feature>
<evidence type="ECO:0000256" key="2">
    <source>
        <dbReference type="ARBA" id="ARBA00022737"/>
    </source>
</evidence>
<keyword evidence="4" id="KW-0862">Zinc</keyword>
<gene>
    <name evidence="8" type="ORF">CDD82_161</name>
</gene>
<keyword evidence="2" id="KW-0677">Repeat</keyword>
<dbReference type="AlphaFoldDB" id="A0A2C5YNT7"/>
<feature type="compositionally biased region" description="Low complexity" evidence="6">
    <location>
        <begin position="409"/>
        <end position="423"/>
    </location>
</feature>
<evidence type="ECO:0000259" key="7">
    <source>
        <dbReference type="PROSITE" id="PS50157"/>
    </source>
</evidence>
<sequence length="500" mass="54443">MTPTNPPNEVSNYMNGWRNDAVPCPADNSLRKDGQIYSAFDPEYFSNLGFDLSVSMVASADVTHPVAAPQPLSGPVTVPVQSLPCGPVPTSPDEAVKHHRRNVSEASMVSAASISDLDVEATRTETGITSDQINGFINSPATSNDKWTCLFPGCNKMFGRKENIKSHVQTHLGDRQYKCPTCNKCFVRQHDLKRHAKIHTGVRAYACECSNLFARHDALTRHRQRGMCVGALDIRRLSGKKRGRPPKNPDATAKKQGQASRLSSSVSSSAVQSPATDSSEHFPNAPSPEFHIPQAFVFNPGTSTILHAQADTQELQSTAPMPTIGLQPNAPIPEFGQQFNTPLQTVEVEGDDPMTLQDAFGTIADEKSPMLTPHFDARRSPSLTDSAVGLGSPVSSVSPKVLMIKDRSQSTSPGGTTSGEQSPLAPPIDYNFTENIGTTQSPFFHDIPMPSMPQIHGPDFMDKTYIRNSEPEFKGDNDTTLLIESDQFISQDLFHQEPFA</sequence>
<comment type="caution">
    <text evidence="8">The sequence shown here is derived from an EMBL/GenBank/DDBJ whole genome shotgun (WGS) entry which is preliminary data.</text>
</comment>
<feature type="domain" description="C2H2-type" evidence="7">
    <location>
        <begin position="177"/>
        <end position="204"/>
    </location>
</feature>
<dbReference type="PANTHER" id="PTHR19818">
    <property type="entry name" value="ZINC FINGER PROTEIN ZIC AND GLI"/>
    <property type="match status" value="1"/>
</dbReference>
<keyword evidence="9" id="KW-1185">Reference proteome</keyword>
<dbReference type="PROSITE" id="PS50157">
    <property type="entry name" value="ZINC_FINGER_C2H2_2"/>
    <property type="match status" value="2"/>
</dbReference>
<evidence type="ECO:0000256" key="5">
    <source>
        <dbReference type="PROSITE-ProRule" id="PRU00042"/>
    </source>
</evidence>